<dbReference type="PANTHER" id="PTHR43333">
    <property type="entry name" value="2-HACID_DH_C DOMAIN-CONTAINING PROTEIN"/>
    <property type="match status" value="1"/>
</dbReference>
<dbReference type="InterPro" id="IPR036291">
    <property type="entry name" value="NAD(P)-bd_dom_sf"/>
</dbReference>
<keyword evidence="2" id="KW-0520">NAD</keyword>
<dbReference type="Proteomes" id="UP000297496">
    <property type="component" value="Unassembled WGS sequence"/>
</dbReference>
<keyword evidence="5" id="KW-1185">Reference proteome</keyword>
<evidence type="ECO:0000256" key="1">
    <source>
        <dbReference type="ARBA" id="ARBA00023002"/>
    </source>
</evidence>
<organism evidence="4 5">
    <name type="scientific">Nocardioides eburneiflavus</name>
    <dbReference type="NCBI Taxonomy" id="2518372"/>
    <lineage>
        <taxon>Bacteria</taxon>
        <taxon>Bacillati</taxon>
        <taxon>Actinomycetota</taxon>
        <taxon>Actinomycetes</taxon>
        <taxon>Propionibacteriales</taxon>
        <taxon>Nocardioidaceae</taxon>
        <taxon>Nocardioides</taxon>
    </lineage>
</organism>
<dbReference type="Pfam" id="PF02826">
    <property type="entry name" value="2-Hacid_dh_C"/>
    <property type="match status" value="1"/>
</dbReference>
<dbReference type="EMBL" id="SRRO01000001">
    <property type="protein sequence ID" value="TGN65111.1"/>
    <property type="molecule type" value="Genomic_DNA"/>
</dbReference>
<dbReference type="OrthoDB" id="4324715at2"/>
<comment type="caution">
    <text evidence="4">The sequence shown here is derived from an EMBL/GenBank/DDBJ whole genome shotgun (WGS) entry which is preliminary data.</text>
</comment>
<dbReference type="SUPFAM" id="SSF51735">
    <property type="entry name" value="NAD(P)-binding Rossmann-fold domains"/>
    <property type="match status" value="1"/>
</dbReference>
<dbReference type="PANTHER" id="PTHR43333:SF1">
    <property type="entry name" value="D-ISOMER SPECIFIC 2-HYDROXYACID DEHYDROGENASE NAD-BINDING DOMAIN-CONTAINING PROTEIN"/>
    <property type="match status" value="1"/>
</dbReference>
<dbReference type="GO" id="GO:0016491">
    <property type="term" value="F:oxidoreductase activity"/>
    <property type="evidence" value="ECO:0007669"/>
    <property type="project" value="UniProtKB-KW"/>
</dbReference>
<name>A0A4Z1BV30_9ACTN</name>
<protein>
    <recommendedName>
        <fullName evidence="3">D-isomer specific 2-hydroxyacid dehydrogenase NAD-binding domain-containing protein</fullName>
    </recommendedName>
</protein>
<proteinExistence type="predicted"/>
<dbReference type="AlphaFoldDB" id="A0A4Z1BV30"/>
<gene>
    <name evidence="4" type="ORF">EXE59_14935</name>
</gene>
<evidence type="ECO:0000259" key="3">
    <source>
        <dbReference type="Pfam" id="PF02826"/>
    </source>
</evidence>
<keyword evidence="1" id="KW-0560">Oxidoreductase</keyword>
<evidence type="ECO:0000313" key="4">
    <source>
        <dbReference type="EMBL" id="TGN65111.1"/>
    </source>
</evidence>
<dbReference type="GO" id="GO:0051287">
    <property type="term" value="F:NAD binding"/>
    <property type="evidence" value="ECO:0007669"/>
    <property type="project" value="InterPro"/>
</dbReference>
<dbReference type="Gene3D" id="3.40.50.720">
    <property type="entry name" value="NAD(P)-binding Rossmann-like Domain"/>
    <property type="match status" value="2"/>
</dbReference>
<dbReference type="RefSeq" id="WP_135839614.1">
    <property type="nucleotide sequence ID" value="NZ_SRRO01000001.1"/>
</dbReference>
<accession>A0A4Z1BV30</accession>
<evidence type="ECO:0000313" key="5">
    <source>
        <dbReference type="Proteomes" id="UP000297496"/>
    </source>
</evidence>
<dbReference type="InterPro" id="IPR006140">
    <property type="entry name" value="D-isomer_DH_NAD-bd"/>
</dbReference>
<reference evidence="4 5" key="1">
    <citation type="submission" date="2019-04" db="EMBL/GenBank/DDBJ databases">
        <title>Three New Species of Nocardioides, Nocardioides euryhalodurans sp. nov., Nocardioides seonyuensis sp. nov. and Nocardioides eburneoflavus sp. nov. Isolated from Soil.</title>
        <authorList>
            <person name="Roh S.G."/>
            <person name="Lee C."/>
            <person name="Kim M.-K."/>
            <person name="Kim S.B."/>
        </authorList>
    </citation>
    <scope>NUCLEOTIDE SEQUENCE [LARGE SCALE GENOMIC DNA]</scope>
    <source>
        <strain evidence="4 5">MMS17-SY213</strain>
    </source>
</reference>
<sequence length="306" mass="32782">MSKVTDCVADEQHRAQVEELDGGRWAAKVLVWDGSGLPPDGIEQTEVLLTPYRLEPMNPAELAAMPALDVVQLMSAGFETWEHVVPADVALCAGRGLHGSSTAEVAVAGILTLLHQHPTLLRQQWDGIWQAQHRSSLEGSAAFVIGPGDIGRKIATVLEVFGATVTLVGRRAAAAVVAFEKLSELLAYQDVIVLAAPLTEATRGLVDAEFLAKLGDGAIVVNISRGPVIDTDALADALGGARIRAVLDVTDPELLPAGHRLWSLPGQILTPHVRGASDGWDRRADELLIRQLERRATGQPLLYRVH</sequence>
<evidence type="ECO:0000256" key="2">
    <source>
        <dbReference type="ARBA" id="ARBA00023027"/>
    </source>
</evidence>
<feature type="domain" description="D-isomer specific 2-hydroxyacid dehydrogenase NAD-binding" evidence="3">
    <location>
        <begin position="108"/>
        <end position="273"/>
    </location>
</feature>